<keyword evidence="1" id="KW-1133">Transmembrane helix</keyword>
<dbReference type="Gene3D" id="2.10.50.10">
    <property type="entry name" value="Tumor Necrosis Factor Receptor, subunit A, domain 2"/>
    <property type="match status" value="2"/>
</dbReference>
<dbReference type="OrthoDB" id="5986591at2759"/>
<keyword evidence="1" id="KW-0472">Membrane</keyword>
<keyword evidence="1" id="KW-0812">Transmembrane</keyword>
<reference evidence="4 5" key="1">
    <citation type="submission" date="2025-04" db="UniProtKB">
        <authorList>
            <consortium name="RefSeq"/>
        </authorList>
    </citation>
    <scope>IDENTIFICATION</scope>
    <source>
        <tissue evidence="4 5">Tentacle</tissue>
    </source>
</reference>
<dbReference type="GO" id="GO:0007266">
    <property type="term" value="P:Rho protein signal transduction"/>
    <property type="evidence" value="ECO:0007669"/>
    <property type="project" value="TreeGrafter"/>
</dbReference>
<dbReference type="InterPro" id="IPR052302">
    <property type="entry name" value="Neurotrophin_rcpt-DD"/>
</dbReference>
<organism evidence="3 4">
    <name type="scientific">Actinia tenebrosa</name>
    <name type="common">Australian red waratah sea anemone</name>
    <dbReference type="NCBI Taxonomy" id="6105"/>
    <lineage>
        <taxon>Eukaryota</taxon>
        <taxon>Metazoa</taxon>
        <taxon>Cnidaria</taxon>
        <taxon>Anthozoa</taxon>
        <taxon>Hexacorallia</taxon>
        <taxon>Actiniaria</taxon>
        <taxon>Actiniidae</taxon>
        <taxon>Actinia</taxon>
    </lineage>
</organism>
<feature type="signal peptide" evidence="2">
    <location>
        <begin position="1"/>
        <end position="25"/>
    </location>
</feature>
<dbReference type="KEGG" id="aten:116293349"/>
<evidence type="ECO:0000313" key="4">
    <source>
        <dbReference type="RefSeq" id="XP_031556627.1"/>
    </source>
</evidence>
<dbReference type="GO" id="GO:0015026">
    <property type="term" value="F:coreceptor activity"/>
    <property type="evidence" value="ECO:0007669"/>
    <property type="project" value="TreeGrafter"/>
</dbReference>
<sequence length="235" mass="25806">MGSTLFSNLVTTTILTCLLVRYLNAAPVCNFNKLKYNEVGLGLCGSNGYVTLWHCPSCHPGYGELEECGRRYPEGTKVGCVECIANHTYSDTYDISQCKQCTRCQENEVQSGQCTQENDTIRCTCKRGYYRDRGHCKPCSRCCGDKTNEKVPECNIPQVVPMGKQCSLQTAKNCAPTTPAPSTISITTYSGGKDSGESTLFQNNAWITGTIVVVVIIFLALLATFCCCKRSSKFL</sequence>
<keyword evidence="2" id="KW-0732">Signal</keyword>
<dbReference type="AlphaFoldDB" id="A0A6P8HVJ9"/>
<evidence type="ECO:0000256" key="2">
    <source>
        <dbReference type="SAM" id="SignalP"/>
    </source>
</evidence>
<dbReference type="RefSeq" id="XP_031556627.1">
    <property type="nucleotide sequence ID" value="XM_031700767.1"/>
</dbReference>
<evidence type="ECO:0000313" key="5">
    <source>
        <dbReference type="RefSeq" id="XP_031556628.1"/>
    </source>
</evidence>
<dbReference type="GO" id="GO:0005035">
    <property type="term" value="F:death receptor activity"/>
    <property type="evidence" value="ECO:0007669"/>
    <property type="project" value="TreeGrafter"/>
</dbReference>
<dbReference type="GeneID" id="116293349"/>
<keyword evidence="3" id="KW-1185">Reference proteome</keyword>
<accession>A0A6P8HVJ9</accession>
<feature type="transmembrane region" description="Helical" evidence="1">
    <location>
        <begin position="205"/>
        <end position="228"/>
    </location>
</feature>
<evidence type="ECO:0000256" key="1">
    <source>
        <dbReference type="SAM" id="Phobius"/>
    </source>
</evidence>
<gene>
    <name evidence="4 5" type="primary">LOC116293349</name>
</gene>
<evidence type="ECO:0000313" key="3">
    <source>
        <dbReference type="Proteomes" id="UP000515163"/>
    </source>
</evidence>
<dbReference type="GO" id="GO:0009986">
    <property type="term" value="C:cell surface"/>
    <property type="evidence" value="ECO:0007669"/>
    <property type="project" value="TreeGrafter"/>
</dbReference>
<feature type="chain" id="PRO_5044653095" evidence="2">
    <location>
        <begin position="26"/>
        <end position="235"/>
    </location>
</feature>
<dbReference type="RefSeq" id="XP_031556628.1">
    <property type="nucleotide sequence ID" value="XM_031700768.1"/>
</dbReference>
<dbReference type="GO" id="GO:0048406">
    <property type="term" value="F:nerve growth factor binding"/>
    <property type="evidence" value="ECO:0007669"/>
    <property type="project" value="TreeGrafter"/>
</dbReference>
<proteinExistence type="predicted"/>
<dbReference type="Proteomes" id="UP000515163">
    <property type="component" value="Unplaced"/>
</dbReference>
<protein>
    <submittedName>
        <fullName evidence="4 5">Uncharacterized protein LOC116293349</fullName>
    </submittedName>
</protein>
<dbReference type="PANTHER" id="PTHR46605">
    <property type="entry name" value="TUMOR NECROSIS FACTOR RECEPTOR"/>
    <property type="match status" value="1"/>
</dbReference>
<dbReference type="GO" id="GO:0005886">
    <property type="term" value="C:plasma membrane"/>
    <property type="evidence" value="ECO:0007669"/>
    <property type="project" value="TreeGrafter"/>
</dbReference>
<name>A0A6P8HVJ9_ACTTE</name>
<dbReference type="PANTHER" id="PTHR46605:SF2">
    <property type="entry name" value="TNFR-CYS DOMAIN-CONTAINING PROTEIN"/>
    <property type="match status" value="1"/>
</dbReference>